<accession>A0A7Y3RP94</accession>
<feature type="region of interest" description="Disordered" evidence="1">
    <location>
        <begin position="97"/>
        <end position="132"/>
    </location>
</feature>
<keyword evidence="2" id="KW-0732">Signal</keyword>
<proteinExistence type="predicted"/>
<gene>
    <name evidence="4" type="ORF">HK107_13115</name>
</gene>
<dbReference type="InterPro" id="IPR011992">
    <property type="entry name" value="EF-hand-dom_pair"/>
</dbReference>
<dbReference type="InterPro" id="IPR018247">
    <property type="entry name" value="EF_Hand_1_Ca_BS"/>
</dbReference>
<comment type="caution">
    <text evidence="4">The sequence shown here is derived from an EMBL/GenBank/DDBJ whole genome shotgun (WGS) entry which is preliminary data.</text>
</comment>
<feature type="compositionally biased region" description="Acidic residues" evidence="1">
    <location>
        <begin position="103"/>
        <end position="116"/>
    </location>
</feature>
<evidence type="ECO:0000259" key="3">
    <source>
        <dbReference type="PROSITE" id="PS50222"/>
    </source>
</evidence>
<feature type="chain" id="PRO_5031048616" description="EF-hand domain-containing protein" evidence="2">
    <location>
        <begin position="22"/>
        <end position="132"/>
    </location>
</feature>
<dbReference type="GO" id="GO:0005509">
    <property type="term" value="F:calcium ion binding"/>
    <property type="evidence" value="ECO:0007669"/>
    <property type="project" value="InterPro"/>
</dbReference>
<dbReference type="SMART" id="SM00054">
    <property type="entry name" value="EFh"/>
    <property type="match status" value="3"/>
</dbReference>
<dbReference type="EMBL" id="JABFCX010000003">
    <property type="protein sequence ID" value="NNU17265.1"/>
    <property type="molecule type" value="Genomic_DNA"/>
</dbReference>
<dbReference type="PROSITE" id="PS00018">
    <property type="entry name" value="EF_HAND_1"/>
    <property type="match status" value="1"/>
</dbReference>
<feature type="signal peptide" evidence="2">
    <location>
        <begin position="1"/>
        <end position="21"/>
    </location>
</feature>
<dbReference type="InterPro" id="IPR002048">
    <property type="entry name" value="EF_hand_dom"/>
</dbReference>
<dbReference type="Pfam" id="PF13499">
    <property type="entry name" value="EF-hand_7"/>
    <property type="match status" value="1"/>
</dbReference>
<keyword evidence="5" id="KW-1185">Reference proteome</keyword>
<evidence type="ECO:0000256" key="2">
    <source>
        <dbReference type="SAM" id="SignalP"/>
    </source>
</evidence>
<sequence length="132" mass="14666">MTKTLPLLAAALIAVTGAAHAHPGGRDSGPVTRDEALQKAEDRFAEMDENADGFVTLEELEGQLRGRRARHAEKMFDKHDINDDGYVSLDEMLEHAGERFDEVDTDGDGVISDEEREAAREGMRDRMKKKRG</sequence>
<dbReference type="Proteomes" id="UP000536835">
    <property type="component" value="Unassembled WGS sequence"/>
</dbReference>
<organism evidence="4 5">
    <name type="scientific">Parvularcula mediterranea</name>
    <dbReference type="NCBI Taxonomy" id="2732508"/>
    <lineage>
        <taxon>Bacteria</taxon>
        <taxon>Pseudomonadati</taxon>
        <taxon>Pseudomonadota</taxon>
        <taxon>Alphaproteobacteria</taxon>
        <taxon>Parvularculales</taxon>
        <taxon>Parvularculaceae</taxon>
        <taxon>Parvularcula</taxon>
    </lineage>
</organism>
<dbReference type="RefSeq" id="WP_173200520.1">
    <property type="nucleotide sequence ID" value="NZ_JABFCX010000003.1"/>
</dbReference>
<protein>
    <recommendedName>
        <fullName evidence="3">EF-hand domain-containing protein</fullName>
    </recommendedName>
</protein>
<evidence type="ECO:0000313" key="4">
    <source>
        <dbReference type="EMBL" id="NNU17265.1"/>
    </source>
</evidence>
<evidence type="ECO:0000313" key="5">
    <source>
        <dbReference type="Proteomes" id="UP000536835"/>
    </source>
</evidence>
<evidence type="ECO:0000256" key="1">
    <source>
        <dbReference type="SAM" id="MobiDB-lite"/>
    </source>
</evidence>
<feature type="domain" description="EF-hand" evidence="3">
    <location>
        <begin position="67"/>
        <end position="102"/>
    </location>
</feature>
<dbReference type="Gene3D" id="1.10.238.10">
    <property type="entry name" value="EF-hand"/>
    <property type="match status" value="2"/>
</dbReference>
<reference evidence="4 5" key="1">
    <citation type="submission" date="2020-05" db="EMBL/GenBank/DDBJ databases">
        <title>Parvularcula mediterraneae sp. nov., isolated from polypropylene straw from shallow seawater of the seashore of Laganas in Zakynthos island, Greece.</title>
        <authorList>
            <person name="Szabo I."/>
            <person name="Al-Omari J."/>
            <person name="Rado J."/>
            <person name="Szerdahelyi G.S."/>
        </authorList>
    </citation>
    <scope>NUCLEOTIDE SEQUENCE [LARGE SCALE GENOMIC DNA]</scope>
    <source>
        <strain evidence="4 5">ZS-1/3</strain>
    </source>
</reference>
<dbReference type="SUPFAM" id="SSF47473">
    <property type="entry name" value="EF-hand"/>
    <property type="match status" value="1"/>
</dbReference>
<dbReference type="PROSITE" id="PS50222">
    <property type="entry name" value="EF_HAND_2"/>
    <property type="match status" value="1"/>
</dbReference>
<name>A0A7Y3RP94_9PROT</name>
<dbReference type="Pfam" id="PF13202">
    <property type="entry name" value="EF-hand_5"/>
    <property type="match status" value="1"/>
</dbReference>
<dbReference type="AlphaFoldDB" id="A0A7Y3RP94"/>